<evidence type="ECO:0000256" key="1">
    <source>
        <dbReference type="ARBA" id="ARBA00004496"/>
    </source>
</evidence>
<dbReference type="GO" id="GO:0032267">
    <property type="term" value="F:tRNA(Ile)-lysidine synthase activity"/>
    <property type="evidence" value="ECO:0007669"/>
    <property type="project" value="UniProtKB-EC"/>
</dbReference>
<dbReference type="CDD" id="cd01992">
    <property type="entry name" value="TilS_N"/>
    <property type="match status" value="1"/>
</dbReference>
<dbReference type="Gene3D" id="1.20.59.20">
    <property type="match status" value="1"/>
</dbReference>
<protein>
    <recommendedName>
        <fullName evidence="8">tRNA(Ile)-lysidine synthase</fullName>
        <ecNumber evidence="8">6.3.4.19</ecNumber>
    </recommendedName>
    <alternativeName>
        <fullName evidence="8">tRNA(Ile)-2-lysyl-cytidine synthase</fullName>
    </alternativeName>
    <alternativeName>
        <fullName evidence="8">tRNA(Ile)-lysidine synthetase</fullName>
    </alternativeName>
</protein>
<dbReference type="InterPro" id="IPR012795">
    <property type="entry name" value="tRNA_Ile_lys_synt_N"/>
</dbReference>
<organism evidence="10 11">
    <name type="scientific">Hydrocarboniphaga daqingensis</name>
    <dbReference type="NCBI Taxonomy" id="490188"/>
    <lineage>
        <taxon>Bacteria</taxon>
        <taxon>Pseudomonadati</taxon>
        <taxon>Pseudomonadota</taxon>
        <taxon>Gammaproteobacteria</taxon>
        <taxon>Nevskiales</taxon>
        <taxon>Nevskiaceae</taxon>
        <taxon>Hydrocarboniphaga</taxon>
    </lineage>
</organism>
<dbReference type="NCBIfam" id="TIGR02433">
    <property type="entry name" value="lysidine_TilS_C"/>
    <property type="match status" value="1"/>
</dbReference>
<keyword evidence="2 8" id="KW-0963">Cytoplasm</keyword>
<keyword evidence="11" id="KW-1185">Reference proteome</keyword>
<keyword evidence="6 8" id="KW-0067">ATP-binding</keyword>
<dbReference type="EMBL" id="FQWZ01000005">
    <property type="protein sequence ID" value="SHH07830.1"/>
    <property type="molecule type" value="Genomic_DNA"/>
</dbReference>
<reference evidence="10 11" key="1">
    <citation type="submission" date="2016-11" db="EMBL/GenBank/DDBJ databases">
        <authorList>
            <person name="Jaros S."/>
            <person name="Januszkiewicz K."/>
            <person name="Wedrychowicz H."/>
        </authorList>
    </citation>
    <scope>NUCLEOTIDE SEQUENCE [LARGE SCALE GENOMIC DNA]</scope>
    <source>
        <strain evidence="10 11">CGMCC 1.7049</strain>
    </source>
</reference>
<evidence type="ECO:0000256" key="4">
    <source>
        <dbReference type="ARBA" id="ARBA00022694"/>
    </source>
</evidence>
<dbReference type="Proteomes" id="UP000199758">
    <property type="component" value="Unassembled WGS sequence"/>
</dbReference>
<dbReference type="GO" id="GO:0005737">
    <property type="term" value="C:cytoplasm"/>
    <property type="evidence" value="ECO:0007669"/>
    <property type="project" value="UniProtKB-SubCell"/>
</dbReference>
<dbReference type="InterPro" id="IPR011063">
    <property type="entry name" value="TilS/TtcA_N"/>
</dbReference>
<dbReference type="NCBIfam" id="TIGR02432">
    <property type="entry name" value="lysidine_TilS_N"/>
    <property type="match status" value="1"/>
</dbReference>
<dbReference type="Pfam" id="PF01171">
    <property type="entry name" value="ATP_bind_3"/>
    <property type="match status" value="1"/>
</dbReference>
<dbReference type="RefSeq" id="WP_175550187.1">
    <property type="nucleotide sequence ID" value="NZ_FQWZ01000005.1"/>
</dbReference>
<evidence type="ECO:0000256" key="7">
    <source>
        <dbReference type="ARBA" id="ARBA00048539"/>
    </source>
</evidence>
<dbReference type="SUPFAM" id="SSF56037">
    <property type="entry name" value="PheT/TilS domain"/>
    <property type="match status" value="1"/>
</dbReference>
<dbReference type="Pfam" id="PF11734">
    <property type="entry name" value="TilS_C"/>
    <property type="match status" value="1"/>
</dbReference>
<proteinExistence type="inferred from homology"/>
<dbReference type="Gene3D" id="3.40.50.620">
    <property type="entry name" value="HUPs"/>
    <property type="match status" value="1"/>
</dbReference>
<dbReference type="PANTHER" id="PTHR43033">
    <property type="entry name" value="TRNA(ILE)-LYSIDINE SYNTHASE-RELATED"/>
    <property type="match status" value="1"/>
</dbReference>
<feature type="binding site" evidence="8">
    <location>
        <begin position="26"/>
        <end position="31"/>
    </location>
    <ligand>
        <name>ATP</name>
        <dbReference type="ChEBI" id="CHEBI:30616"/>
    </ligand>
</feature>
<dbReference type="SMART" id="SM00977">
    <property type="entry name" value="TilS_C"/>
    <property type="match status" value="1"/>
</dbReference>
<accession>A0A1M5Q1L6</accession>
<evidence type="ECO:0000256" key="8">
    <source>
        <dbReference type="HAMAP-Rule" id="MF_01161"/>
    </source>
</evidence>
<dbReference type="SUPFAM" id="SSF52402">
    <property type="entry name" value="Adenine nucleotide alpha hydrolases-like"/>
    <property type="match status" value="1"/>
</dbReference>
<evidence type="ECO:0000256" key="2">
    <source>
        <dbReference type="ARBA" id="ARBA00022490"/>
    </source>
</evidence>
<gene>
    <name evidence="8" type="primary">tilS</name>
    <name evidence="10" type="ORF">SAMN04488068_2447</name>
</gene>
<dbReference type="InterPro" id="IPR012796">
    <property type="entry name" value="Lysidine-tRNA-synth_C"/>
</dbReference>
<comment type="catalytic activity">
    <reaction evidence="7 8">
        <text>cytidine(34) in tRNA(Ile2) + L-lysine + ATP = lysidine(34) in tRNA(Ile2) + AMP + diphosphate + H(+)</text>
        <dbReference type="Rhea" id="RHEA:43744"/>
        <dbReference type="Rhea" id="RHEA-COMP:10625"/>
        <dbReference type="Rhea" id="RHEA-COMP:10670"/>
        <dbReference type="ChEBI" id="CHEBI:15378"/>
        <dbReference type="ChEBI" id="CHEBI:30616"/>
        <dbReference type="ChEBI" id="CHEBI:32551"/>
        <dbReference type="ChEBI" id="CHEBI:33019"/>
        <dbReference type="ChEBI" id="CHEBI:82748"/>
        <dbReference type="ChEBI" id="CHEBI:83665"/>
        <dbReference type="ChEBI" id="CHEBI:456215"/>
        <dbReference type="EC" id="6.3.4.19"/>
    </reaction>
</comment>
<dbReference type="InterPro" id="IPR014729">
    <property type="entry name" value="Rossmann-like_a/b/a_fold"/>
</dbReference>
<comment type="subcellular location">
    <subcellularLocation>
        <location evidence="1 8">Cytoplasm</location>
    </subcellularLocation>
</comment>
<comment type="function">
    <text evidence="8">Ligates lysine onto the cytidine present at position 34 of the AUA codon-specific tRNA(Ile) that contains the anticodon CAU, in an ATP-dependent manner. Cytidine is converted to lysidine, thus changing the amino acid specificity of the tRNA from methionine to isoleucine.</text>
</comment>
<evidence type="ECO:0000313" key="10">
    <source>
        <dbReference type="EMBL" id="SHH07830.1"/>
    </source>
</evidence>
<dbReference type="EC" id="6.3.4.19" evidence="8"/>
<dbReference type="PANTHER" id="PTHR43033:SF1">
    <property type="entry name" value="TRNA(ILE)-LYSIDINE SYNTHASE-RELATED"/>
    <property type="match status" value="1"/>
</dbReference>
<comment type="domain">
    <text evidence="8">The N-terminal region contains the highly conserved SGGXDS motif, predicted to be a P-loop motif involved in ATP binding.</text>
</comment>
<dbReference type="Pfam" id="PF09179">
    <property type="entry name" value="TilS"/>
    <property type="match status" value="1"/>
</dbReference>
<dbReference type="SUPFAM" id="SSF82829">
    <property type="entry name" value="MesJ substrate recognition domain-like"/>
    <property type="match status" value="1"/>
</dbReference>
<keyword evidence="4 8" id="KW-0819">tRNA processing</keyword>
<evidence type="ECO:0000256" key="6">
    <source>
        <dbReference type="ARBA" id="ARBA00022840"/>
    </source>
</evidence>
<sequence length="442" mass="48699">MDFAPALIDDSVLPASQSGRWCVAFSGGLDSTVLLHALHRRQRLTGVPGQLQALHVHHGLQAAADDWVRHCMEQAAHLDIPLQVLRVDVAPHDAAGPEAAARYARYQALQSAMQPGDVLVTAHHLDDQAETFLMRALRGAGTRGLAAMSALQPCSPGWLWRPLLAFDRPALARYAASERLGWVDDPHNQHPRYERSWLRTQVMPLLHQRWPSAARSLARSAHWSADSRSLLDELARIDDATCNRGERTLDCAALAALSPARRANLLRMRIEQAGLPTPPHRAIEQIDSLLSAADDAQPLLTWPGAELRRYRSQLWLLSPLPPEPSDWSSTWDGTGSLALPEGCGALEAPADAVPRSLCVRFARGGEKIKARPDGPHRSLKNLYQEQGVPPWRRRRTPLVFEAGELRWVGALSGMGGADSLYQRLRWKTDGDSETDVVSGPDL</sequence>
<evidence type="ECO:0000256" key="5">
    <source>
        <dbReference type="ARBA" id="ARBA00022741"/>
    </source>
</evidence>
<evidence type="ECO:0000313" key="11">
    <source>
        <dbReference type="Proteomes" id="UP000199758"/>
    </source>
</evidence>
<keyword evidence="3 8" id="KW-0436">Ligase</keyword>
<name>A0A1M5Q1L6_9GAMM</name>
<keyword evidence="5 8" id="KW-0547">Nucleotide-binding</keyword>
<feature type="domain" description="Lysidine-tRNA(Ile) synthetase C-terminal" evidence="9">
    <location>
        <begin position="357"/>
        <end position="426"/>
    </location>
</feature>
<dbReference type="InterPro" id="IPR012094">
    <property type="entry name" value="tRNA_Ile_lys_synt"/>
</dbReference>
<dbReference type="HAMAP" id="MF_01161">
    <property type="entry name" value="tRNA_Ile_lys_synt"/>
    <property type="match status" value="1"/>
</dbReference>
<evidence type="ECO:0000259" key="9">
    <source>
        <dbReference type="SMART" id="SM00977"/>
    </source>
</evidence>
<dbReference type="AlphaFoldDB" id="A0A1M5Q1L6"/>
<dbReference type="STRING" id="490188.SAMN04488068_2447"/>
<evidence type="ECO:0000256" key="3">
    <source>
        <dbReference type="ARBA" id="ARBA00022598"/>
    </source>
</evidence>
<comment type="similarity">
    <text evidence="8">Belongs to the tRNA(Ile)-lysidine synthase family.</text>
</comment>
<dbReference type="InterPro" id="IPR015262">
    <property type="entry name" value="tRNA_Ile_lys_synt_subst-bd"/>
</dbReference>
<dbReference type="GO" id="GO:0005524">
    <property type="term" value="F:ATP binding"/>
    <property type="evidence" value="ECO:0007669"/>
    <property type="project" value="UniProtKB-UniRule"/>
</dbReference>
<dbReference type="GO" id="GO:0006400">
    <property type="term" value="P:tRNA modification"/>
    <property type="evidence" value="ECO:0007669"/>
    <property type="project" value="UniProtKB-UniRule"/>
</dbReference>